<feature type="region of interest" description="Disordered" evidence="4">
    <location>
        <begin position="275"/>
        <end position="300"/>
    </location>
</feature>
<accession>A0A9D5HQH7</accession>
<dbReference type="CDD" id="cd01925">
    <property type="entry name" value="cyclophilin_CeCYP16-like"/>
    <property type="match status" value="1"/>
</dbReference>
<keyword evidence="3" id="KW-0539">Nucleus</keyword>
<dbReference type="GO" id="GO:0071013">
    <property type="term" value="C:catalytic step 2 spliceosome"/>
    <property type="evidence" value="ECO:0007669"/>
    <property type="project" value="TreeGrafter"/>
</dbReference>
<keyword evidence="7" id="KW-1185">Reference proteome</keyword>
<dbReference type="AlphaFoldDB" id="A0A9D5HQH7"/>
<organism evidence="6 7">
    <name type="scientific">Dioscorea zingiberensis</name>
    <dbReference type="NCBI Taxonomy" id="325984"/>
    <lineage>
        <taxon>Eukaryota</taxon>
        <taxon>Viridiplantae</taxon>
        <taxon>Streptophyta</taxon>
        <taxon>Embryophyta</taxon>
        <taxon>Tracheophyta</taxon>
        <taxon>Spermatophyta</taxon>
        <taxon>Magnoliopsida</taxon>
        <taxon>Liliopsida</taxon>
        <taxon>Dioscoreales</taxon>
        <taxon>Dioscoreaceae</taxon>
        <taxon>Dioscorea</taxon>
    </lineage>
</organism>
<dbReference type="InterPro" id="IPR029000">
    <property type="entry name" value="Cyclophilin-like_dom_sf"/>
</dbReference>
<comment type="caution">
    <text evidence="6">The sequence shown here is derived from an EMBL/GenBank/DDBJ whole genome shotgun (WGS) entry which is preliminary data.</text>
</comment>
<feature type="compositionally biased region" description="Polar residues" evidence="4">
    <location>
        <begin position="328"/>
        <end position="346"/>
    </location>
</feature>
<dbReference type="InterPro" id="IPR002130">
    <property type="entry name" value="Cyclophilin-type_PPIase_dom"/>
</dbReference>
<dbReference type="Pfam" id="PF00160">
    <property type="entry name" value="Pro_isomerase"/>
    <property type="match status" value="1"/>
</dbReference>
<dbReference type="GO" id="GO:0006457">
    <property type="term" value="P:protein folding"/>
    <property type="evidence" value="ECO:0007669"/>
    <property type="project" value="InterPro"/>
</dbReference>
<dbReference type="EMBL" id="JAGGNH010000001">
    <property type="protein sequence ID" value="KAJ0985515.1"/>
    <property type="molecule type" value="Genomic_DNA"/>
</dbReference>
<dbReference type="OrthoDB" id="442970at2759"/>
<dbReference type="FunFam" id="2.40.100.10:FF:000007">
    <property type="entry name" value="Peptidyl-prolyl cis-trans isomerase CWC27 homolog"/>
    <property type="match status" value="1"/>
</dbReference>
<dbReference type="InterPro" id="IPR020892">
    <property type="entry name" value="Cyclophilin-type_PPIase_CS"/>
</dbReference>
<feature type="domain" description="PPIase cyclophilin-type" evidence="5">
    <location>
        <begin position="18"/>
        <end position="167"/>
    </location>
</feature>
<evidence type="ECO:0000313" key="6">
    <source>
        <dbReference type="EMBL" id="KAJ0985515.1"/>
    </source>
</evidence>
<evidence type="ECO:0000256" key="1">
    <source>
        <dbReference type="ARBA" id="ARBA00004123"/>
    </source>
</evidence>
<dbReference type="SUPFAM" id="SSF50891">
    <property type="entry name" value="Cyclophilin-like"/>
    <property type="match status" value="1"/>
</dbReference>
<reference evidence="6" key="1">
    <citation type="submission" date="2021-03" db="EMBL/GenBank/DDBJ databases">
        <authorList>
            <person name="Li Z."/>
            <person name="Yang C."/>
        </authorList>
    </citation>
    <scope>NUCLEOTIDE SEQUENCE</scope>
    <source>
        <strain evidence="6">Dzin_1.0</strain>
        <tissue evidence="6">Leaf</tissue>
    </source>
</reference>
<dbReference type="PANTHER" id="PTHR45625">
    <property type="entry name" value="PEPTIDYL-PROLYL CIS-TRANS ISOMERASE-RELATED"/>
    <property type="match status" value="1"/>
</dbReference>
<dbReference type="Gene3D" id="2.40.100.10">
    <property type="entry name" value="Cyclophilin-like"/>
    <property type="match status" value="1"/>
</dbReference>
<dbReference type="PRINTS" id="PR00153">
    <property type="entry name" value="CSAPPISMRASE"/>
</dbReference>
<sequence>MSTVYTLEPPTKGKVILETTMGPIDIELWPKEAPKAVRNFVQLCLEGYYDRTVFHRVIKSFLVQGGDPTGSGTGGESIYGGMFADEFHSRLRFNHRGLVACANAGTPHSNGSQFFISLDRCDWLDRKNTIFGKVTGDSIYNLLRLGDVETDKDDRPLDPPKLLSVEVLWNPFDDIIPRQVPGKLSSHIKTDAGGQGPRKKAEKKLNVLSFGEEVEEEEKEVEAAGKEKIKSIHDVLDDPRFLKEELKIDEPNPADVERKKEIQLSVREALNSRKGDLNKVEGTDAPETYDYSGDDDDEAKFDSHMRLQILKKRRELGDISTHEKSANDKSGQSVLKKSGQSEWQKSSPRRVAEDDDGQNSKIEKLSMKKKGIGSEARSELFAKADADLQLLNHAEQERQMQKQKKRRLHGREEDTLAKLNKFRKTFTTKLSVPSISSNTTETDEENESGWMANQLKFIPDASEKDGMARKDDPNEYVVLLPDGSTSWSHHNYELLMIENGTILSENGKFKVG</sequence>
<dbReference type="PANTHER" id="PTHR45625:SF6">
    <property type="entry name" value="SPLICEOSOME-ASSOCIATED PROTEIN CWC27 HOMOLOG"/>
    <property type="match status" value="1"/>
</dbReference>
<proteinExistence type="predicted"/>
<protein>
    <recommendedName>
        <fullName evidence="5">PPIase cyclophilin-type domain-containing protein</fullName>
    </recommendedName>
</protein>
<feature type="compositionally biased region" description="Basic and acidic residues" evidence="4">
    <location>
        <begin position="316"/>
        <end position="327"/>
    </location>
</feature>
<dbReference type="InterPro" id="IPR044666">
    <property type="entry name" value="Cyclophilin_A-like"/>
</dbReference>
<evidence type="ECO:0000256" key="3">
    <source>
        <dbReference type="ARBA" id="ARBA00023242"/>
    </source>
</evidence>
<gene>
    <name evidence="6" type="ORF">J5N97_003871</name>
</gene>
<dbReference type="PROSITE" id="PS00170">
    <property type="entry name" value="CSA_PPIASE_1"/>
    <property type="match status" value="1"/>
</dbReference>
<feature type="region of interest" description="Disordered" evidence="4">
    <location>
        <begin position="316"/>
        <end position="370"/>
    </location>
</feature>
<evidence type="ECO:0000256" key="4">
    <source>
        <dbReference type="SAM" id="MobiDB-lite"/>
    </source>
</evidence>
<reference evidence="6" key="2">
    <citation type="journal article" date="2022" name="Hortic Res">
        <title>The genome of Dioscorea zingiberensis sheds light on the biosynthesis, origin and evolution of the medicinally important diosgenin saponins.</title>
        <authorList>
            <person name="Li Y."/>
            <person name="Tan C."/>
            <person name="Li Z."/>
            <person name="Guo J."/>
            <person name="Li S."/>
            <person name="Chen X."/>
            <person name="Wang C."/>
            <person name="Dai X."/>
            <person name="Yang H."/>
            <person name="Song W."/>
            <person name="Hou L."/>
            <person name="Xu J."/>
            <person name="Tong Z."/>
            <person name="Xu A."/>
            <person name="Yuan X."/>
            <person name="Wang W."/>
            <person name="Yang Q."/>
            <person name="Chen L."/>
            <person name="Sun Z."/>
            <person name="Wang K."/>
            <person name="Pan B."/>
            <person name="Chen J."/>
            <person name="Bao Y."/>
            <person name="Liu F."/>
            <person name="Qi X."/>
            <person name="Gang D.R."/>
            <person name="Wen J."/>
            <person name="Li J."/>
        </authorList>
    </citation>
    <scope>NUCLEOTIDE SEQUENCE</scope>
    <source>
        <strain evidence="6">Dzin_1.0</strain>
    </source>
</reference>
<evidence type="ECO:0000313" key="7">
    <source>
        <dbReference type="Proteomes" id="UP001085076"/>
    </source>
</evidence>
<dbReference type="Proteomes" id="UP001085076">
    <property type="component" value="Miscellaneous, Linkage group lg01"/>
</dbReference>
<dbReference type="GO" id="GO:0003755">
    <property type="term" value="F:peptidyl-prolyl cis-trans isomerase activity"/>
    <property type="evidence" value="ECO:0007669"/>
    <property type="project" value="InterPro"/>
</dbReference>
<keyword evidence="2" id="KW-0143">Chaperone</keyword>
<name>A0A9D5HQH7_9LILI</name>
<evidence type="ECO:0000259" key="5">
    <source>
        <dbReference type="PROSITE" id="PS50072"/>
    </source>
</evidence>
<comment type="subcellular location">
    <subcellularLocation>
        <location evidence="1">Nucleus</location>
    </subcellularLocation>
</comment>
<evidence type="ECO:0000256" key="2">
    <source>
        <dbReference type="ARBA" id="ARBA00023186"/>
    </source>
</evidence>
<dbReference type="PROSITE" id="PS50072">
    <property type="entry name" value="CSA_PPIASE_2"/>
    <property type="match status" value="1"/>
</dbReference>